<comment type="caution">
    <text evidence="2">The sequence shown here is derived from an EMBL/GenBank/DDBJ whole genome shotgun (WGS) entry which is preliminary data.</text>
</comment>
<keyword evidence="1" id="KW-1133">Transmembrane helix</keyword>
<evidence type="ECO:0000313" key="3">
    <source>
        <dbReference type="Proteomes" id="UP001596481"/>
    </source>
</evidence>
<keyword evidence="3" id="KW-1185">Reference proteome</keyword>
<reference evidence="2 3" key="1">
    <citation type="journal article" date="2019" name="Int. J. Syst. Evol. Microbiol.">
        <title>The Global Catalogue of Microorganisms (GCM) 10K type strain sequencing project: providing services to taxonomists for standard genome sequencing and annotation.</title>
        <authorList>
            <consortium name="The Broad Institute Genomics Platform"/>
            <consortium name="The Broad Institute Genome Sequencing Center for Infectious Disease"/>
            <person name="Wu L."/>
            <person name="Ma J."/>
        </authorList>
    </citation>
    <scope>NUCLEOTIDE SEQUENCE [LARGE SCALE GENOMIC DNA]</scope>
    <source>
        <strain evidence="2 3">DSM 29988</strain>
    </source>
</reference>
<dbReference type="EMBL" id="JBHTAA010000005">
    <property type="protein sequence ID" value="MFC7204833.1"/>
    <property type="molecule type" value="Genomic_DNA"/>
</dbReference>
<dbReference type="RefSeq" id="WP_390224867.1">
    <property type="nucleotide sequence ID" value="NZ_JBHTAA010000005.1"/>
</dbReference>
<keyword evidence="1" id="KW-0472">Membrane</keyword>
<name>A0ABD5ZIV6_9EURY</name>
<organism evidence="2 3">
    <name type="scientific">Haloferax namakaokahaiae</name>
    <dbReference type="NCBI Taxonomy" id="1748331"/>
    <lineage>
        <taxon>Archaea</taxon>
        <taxon>Methanobacteriati</taxon>
        <taxon>Methanobacteriota</taxon>
        <taxon>Stenosarchaea group</taxon>
        <taxon>Halobacteria</taxon>
        <taxon>Halobacteriales</taxon>
        <taxon>Haloferacaceae</taxon>
        <taxon>Haloferax</taxon>
    </lineage>
</organism>
<evidence type="ECO:0000256" key="1">
    <source>
        <dbReference type="SAM" id="Phobius"/>
    </source>
</evidence>
<sequence length="134" mass="13701">MEIKRGSDSRGRDLKLAKSTLITGPSILGVKIVEEGGERVDTEKLAAGVVAFALGMGVFAVTGNMNGELAGLVGILAAVVGGAIGAVYMWNAIQTKQGEVTVKLIGDEGDIIETISLAEEEADVAAEISSVIGE</sequence>
<evidence type="ECO:0000313" key="2">
    <source>
        <dbReference type="EMBL" id="MFC7204833.1"/>
    </source>
</evidence>
<feature type="transmembrane region" description="Helical" evidence="1">
    <location>
        <begin position="69"/>
        <end position="90"/>
    </location>
</feature>
<keyword evidence="1" id="KW-0812">Transmembrane</keyword>
<proteinExistence type="predicted"/>
<dbReference type="AlphaFoldDB" id="A0ABD5ZIV6"/>
<dbReference type="Proteomes" id="UP001596481">
    <property type="component" value="Unassembled WGS sequence"/>
</dbReference>
<feature type="transmembrane region" description="Helical" evidence="1">
    <location>
        <begin position="45"/>
        <end position="63"/>
    </location>
</feature>
<protein>
    <submittedName>
        <fullName evidence="2">Uncharacterized protein</fullName>
    </submittedName>
</protein>
<accession>A0ABD5ZIV6</accession>
<gene>
    <name evidence="2" type="ORF">ACFQJC_15055</name>
</gene>